<keyword evidence="2 4" id="KW-0238">DNA-binding</keyword>
<dbReference type="InterPro" id="IPR009057">
    <property type="entry name" value="Homeodomain-like_sf"/>
</dbReference>
<proteinExistence type="predicted"/>
<dbReference type="InterPro" id="IPR050109">
    <property type="entry name" value="HTH-type_TetR-like_transc_reg"/>
</dbReference>
<dbReference type="GO" id="GO:0003700">
    <property type="term" value="F:DNA-binding transcription factor activity"/>
    <property type="evidence" value="ECO:0007669"/>
    <property type="project" value="TreeGrafter"/>
</dbReference>
<evidence type="ECO:0000256" key="4">
    <source>
        <dbReference type="PROSITE-ProRule" id="PRU00335"/>
    </source>
</evidence>
<evidence type="ECO:0000259" key="5">
    <source>
        <dbReference type="PROSITE" id="PS50977"/>
    </source>
</evidence>
<dbReference type="PANTHER" id="PTHR30055:SF234">
    <property type="entry name" value="HTH-TYPE TRANSCRIPTIONAL REGULATOR BETI"/>
    <property type="match status" value="1"/>
</dbReference>
<keyword evidence="3" id="KW-0804">Transcription</keyword>
<evidence type="ECO:0000256" key="2">
    <source>
        <dbReference type="ARBA" id="ARBA00023125"/>
    </source>
</evidence>
<feature type="DNA-binding region" description="H-T-H motif" evidence="4">
    <location>
        <begin position="61"/>
        <end position="80"/>
    </location>
</feature>
<evidence type="ECO:0000313" key="7">
    <source>
        <dbReference type="Proteomes" id="UP000004416"/>
    </source>
</evidence>
<dbReference type="Pfam" id="PF00440">
    <property type="entry name" value="TetR_N"/>
    <property type="match status" value="1"/>
</dbReference>
<organism evidence="6 7">
    <name type="scientific">Desulfitobacterium hafniense DP7</name>
    <dbReference type="NCBI Taxonomy" id="537010"/>
    <lineage>
        <taxon>Bacteria</taxon>
        <taxon>Bacillati</taxon>
        <taxon>Bacillota</taxon>
        <taxon>Clostridia</taxon>
        <taxon>Eubacteriales</taxon>
        <taxon>Desulfitobacteriaceae</taxon>
        <taxon>Desulfitobacterium</taxon>
    </lineage>
</organism>
<dbReference type="EMBL" id="AFZX01000033">
    <property type="protein sequence ID" value="EHL07810.1"/>
    <property type="molecule type" value="Genomic_DNA"/>
</dbReference>
<protein>
    <submittedName>
        <fullName evidence="6">Transcriptional regulator, TetR family</fullName>
    </submittedName>
</protein>
<accession>G9XKL6</accession>
<sequence length="238" mass="26741">MSLLVGLTAEKAGGIMTIKSMTMESMNMKKSSRQLQKEQTKEVILNKAYQLFARQGIMNTRMSDIAQGAEVSHGTVFAHFQTQERLVTEVIHIYGEKMARRTHEAASTCEHMEELLAAHLTGIGEFEPFYTRLVIENRLLPPEARDVWVSIQSAISFHFSQVAQREISSGLINDHPLYLLFNTWVGLLHHYLTNGDLFAPEGNVIGRYGDMLVEHYMRMIRREGSQAVAAPGSCPATS</sequence>
<dbReference type="PRINTS" id="PR00455">
    <property type="entry name" value="HTHTETR"/>
</dbReference>
<name>G9XKL6_DESHA</name>
<dbReference type="PROSITE" id="PS50977">
    <property type="entry name" value="HTH_TETR_2"/>
    <property type="match status" value="1"/>
</dbReference>
<keyword evidence="1" id="KW-0805">Transcription regulation</keyword>
<dbReference type="Gene3D" id="1.10.357.10">
    <property type="entry name" value="Tetracycline Repressor, domain 2"/>
    <property type="match status" value="1"/>
</dbReference>
<dbReference type="AlphaFoldDB" id="G9XKL6"/>
<dbReference type="Proteomes" id="UP000004416">
    <property type="component" value="Unassembled WGS sequence"/>
</dbReference>
<dbReference type="GO" id="GO:0000976">
    <property type="term" value="F:transcription cis-regulatory region binding"/>
    <property type="evidence" value="ECO:0007669"/>
    <property type="project" value="TreeGrafter"/>
</dbReference>
<comment type="caution">
    <text evidence="6">The sequence shown here is derived from an EMBL/GenBank/DDBJ whole genome shotgun (WGS) entry which is preliminary data.</text>
</comment>
<gene>
    <name evidence="6" type="ORF">HMPREF0322_01499</name>
</gene>
<dbReference type="PANTHER" id="PTHR30055">
    <property type="entry name" value="HTH-TYPE TRANSCRIPTIONAL REGULATOR RUTR"/>
    <property type="match status" value="1"/>
</dbReference>
<dbReference type="PATRIC" id="fig|537010.4.peg.1392"/>
<reference evidence="6 7" key="1">
    <citation type="submission" date="2011-08" db="EMBL/GenBank/DDBJ databases">
        <authorList>
            <person name="Weinstock G."/>
            <person name="Sodergren E."/>
            <person name="Clifton S."/>
            <person name="Fulton L."/>
            <person name="Fulton B."/>
            <person name="Courtney L."/>
            <person name="Fronick C."/>
            <person name="Harrison M."/>
            <person name="Strong C."/>
            <person name="Farmer C."/>
            <person name="Delahaunty K."/>
            <person name="Markovic C."/>
            <person name="Hall O."/>
            <person name="Minx P."/>
            <person name="Tomlinson C."/>
            <person name="Mitreva M."/>
            <person name="Hou S."/>
            <person name="Chen J."/>
            <person name="Wollam A."/>
            <person name="Pepin K.H."/>
            <person name="Johnson M."/>
            <person name="Bhonagiri V."/>
            <person name="Zhang X."/>
            <person name="Suruliraj S."/>
            <person name="Warren W."/>
            <person name="Chinwalla A."/>
            <person name="Mardis E.R."/>
            <person name="Wilson R.K."/>
        </authorList>
    </citation>
    <scope>NUCLEOTIDE SEQUENCE [LARGE SCALE GENOMIC DNA]</scope>
    <source>
        <strain evidence="6 7">DP7</strain>
    </source>
</reference>
<evidence type="ECO:0000313" key="6">
    <source>
        <dbReference type="EMBL" id="EHL07810.1"/>
    </source>
</evidence>
<dbReference type="HOGENOM" id="CLU_118948_0_0_9"/>
<evidence type="ECO:0000256" key="1">
    <source>
        <dbReference type="ARBA" id="ARBA00023015"/>
    </source>
</evidence>
<dbReference type="SUPFAM" id="SSF46689">
    <property type="entry name" value="Homeodomain-like"/>
    <property type="match status" value="1"/>
</dbReference>
<feature type="domain" description="HTH tetR-type" evidence="5">
    <location>
        <begin position="38"/>
        <end position="98"/>
    </location>
</feature>
<dbReference type="InterPro" id="IPR001647">
    <property type="entry name" value="HTH_TetR"/>
</dbReference>
<evidence type="ECO:0000256" key="3">
    <source>
        <dbReference type="ARBA" id="ARBA00023163"/>
    </source>
</evidence>